<evidence type="ECO:0008006" key="3">
    <source>
        <dbReference type="Google" id="ProtNLM"/>
    </source>
</evidence>
<dbReference type="SUPFAM" id="SSF56112">
    <property type="entry name" value="Protein kinase-like (PK-like)"/>
    <property type="match status" value="1"/>
</dbReference>
<feature type="non-terminal residue" evidence="1">
    <location>
        <position position="1"/>
    </location>
</feature>
<sequence>LSKLDDIGNGIREVLKDLKNRENISNLSINFGDIYIKNLNKYLSRNILCYSENSEIDKWAYFTKDDNKLIITQEKTKEVITNQRKDILIGFFNITLVEKFYSIISKKEKGKKDTLYQSLEEYNSYNGLECVLENNWDDFGHLDNFLKAQKMVEARFFNEINIDKDKNILTKRSQEKEKLINEIRWFLTLPNNLQWFTPRIYSYSLEWEQPKVSMEYYSYPTLHHLYLYGNHNIDKWKKIFKKLFYVHDEMKVYSLKINREDIEKALNNIYINKTIERLEKVKQDKNFSRYFEKEFYINNIKIESLNILKRLIIELVGKLEINKREELNIIHGDYFFANILYDPTADIIKLIDPRGDFGGYGIYGDPNYDLAKLAHSVDGKYDFIVEDLFELEELDKGFNYKIVYSEKYDEIKELFYSHFDKKVRLKIKFIQSLLFLSMIPLHKDKPKRQKVMLGVGIRILNEVMEEIGVKEK</sequence>
<accession>A0ABS2G6A8</accession>
<keyword evidence="2" id="KW-1185">Reference proteome</keyword>
<comment type="caution">
    <text evidence="1">The sequence shown here is derived from an EMBL/GenBank/DDBJ whole genome shotgun (WGS) entry which is preliminary data.</text>
</comment>
<dbReference type="InterPro" id="IPR011009">
    <property type="entry name" value="Kinase-like_dom_sf"/>
</dbReference>
<protein>
    <recommendedName>
        <fullName evidence="3">Aminoglycoside phosphotransferase domain-containing protein</fullName>
    </recommendedName>
</protein>
<evidence type="ECO:0000313" key="2">
    <source>
        <dbReference type="Proteomes" id="UP000728968"/>
    </source>
</evidence>
<organism evidence="1 2">
    <name type="scientific">Fusobacterium mortiferum</name>
    <dbReference type="NCBI Taxonomy" id="850"/>
    <lineage>
        <taxon>Bacteria</taxon>
        <taxon>Fusobacteriati</taxon>
        <taxon>Fusobacteriota</taxon>
        <taxon>Fusobacteriia</taxon>
        <taxon>Fusobacteriales</taxon>
        <taxon>Fusobacteriaceae</taxon>
        <taxon>Fusobacterium</taxon>
    </lineage>
</organism>
<evidence type="ECO:0000313" key="1">
    <source>
        <dbReference type="EMBL" id="MBM6876117.1"/>
    </source>
</evidence>
<dbReference type="Gene3D" id="3.90.1200.10">
    <property type="match status" value="1"/>
</dbReference>
<dbReference type="EMBL" id="JACJLT010000184">
    <property type="protein sequence ID" value="MBM6876117.1"/>
    <property type="molecule type" value="Genomic_DNA"/>
</dbReference>
<dbReference type="RefSeq" id="WP_204716745.1">
    <property type="nucleotide sequence ID" value="NZ_JACJLT010000184.1"/>
</dbReference>
<gene>
    <name evidence="1" type="ORF">H6A04_10765</name>
</gene>
<reference evidence="1 2" key="1">
    <citation type="journal article" date="2021" name="Sci. Rep.">
        <title>The distribution of antibiotic resistance genes in chicken gut microbiota commensals.</title>
        <authorList>
            <person name="Juricova H."/>
            <person name="Matiasovicova J."/>
            <person name="Kubasova T."/>
            <person name="Cejkova D."/>
            <person name="Rychlik I."/>
        </authorList>
    </citation>
    <scope>NUCLEOTIDE SEQUENCE [LARGE SCALE GENOMIC DNA]</scope>
    <source>
        <strain evidence="1 2">An425</strain>
    </source>
</reference>
<dbReference type="Proteomes" id="UP000728968">
    <property type="component" value="Unassembled WGS sequence"/>
</dbReference>
<proteinExistence type="predicted"/>
<name>A0ABS2G6A8_FUSMR</name>